<proteinExistence type="predicted"/>
<name>A0A3S3ZND4_9NOCA</name>
<dbReference type="EMBL" id="RKLN01000002">
    <property type="protein sequence ID" value="RVW04641.1"/>
    <property type="molecule type" value="Genomic_DNA"/>
</dbReference>
<dbReference type="OrthoDB" id="4477477at2"/>
<dbReference type="AlphaFoldDB" id="A0A3S3ZND4"/>
<gene>
    <name evidence="1" type="ORF">EF834_06255</name>
</gene>
<evidence type="ECO:0000313" key="1">
    <source>
        <dbReference type="EMBL" id="RVW04641.1"/>
    </source>
</evidence>
<sequence length="69" mass="6830">MDTGSLLDLVSSVDLGSLSDPENGGLLQLLNGAIDAVFGFIGDVINLWPTASSAAAGSINDVLGSVGNP</sequence>
<keyword evidence="2" id="KW-1185">Reference proteome</keyword>
<comment type="caution">
    <text evidence="1">The sequence shown here is derived from an EMBL/GenBank/DDBJ whole genome shotgun (WGS) entry which is preliminary data.</text>
</comment>
<dbReference type="RefSeq" id="WP_127946345.1">
    <property type="nucleotide sequence ID" value="NZ_RKLN01000002.1"/>
</dbReference>
<evidence type="ECO:0000313" key="2">
    <source>
        <dbReference type="Proteomes" id="UP000284333"/>
    </source>
</evidence>
<protein>
    <submittedName>
        <fullName evidence="1">Uncharacterized protein</fullName>
    </submittedName>
</protein>
<dbReference type="Proteomes" id="UP000284333">
    <property type="component" value="Unassembled WGS sequence"/>
</dbReference>
<organism evidence="1 2">
    <name type="scientific">Rhodococcus spongiicola</name>
    <dbReference type="NCBI Taxonomy" id="2487352"/>
    <lineage>
        <taxon>Bacteria</taxon>
        <taxon>Bacillati</taxon>
        <taxon>Actinomycetota</taxon>
        <taxon>Actinomycetes</taxon>
        <taxon>Mycobacteriales</taxon>
        <taxon>Nocardiaceae</taxon>
        <taxon>Rhodococcus</taxon>
    </lineage>
</organism>
<reference evidence="1 2" key="1">
    <citation type="submission" date="2018-11" db="EMBL/GenBank/DDBJ databases">
        <title>Rhodococcus spongicola sp. nov. and Rhodococcus xishaensis sp. nov. from marine sponges.</title>
        <authorList>
            <person name="Li L."/>
            <person name="Lin H.W."/>
        </authorList>
    </citation>
    <scope>NUCLEOTIDE SEQUENCE [LARGE SCALE GENOMIC DNA]</scope>
    <source>
        <strain evidence="1 2">LHW50502</strain>
    </source>
</reference>
<accession>A0A3S3ZND4</accession>